<dbReference type="Proteomes" id="UP000294480">
    <property type="component" value="Unassembled WGS sequence"/>
</dbReference>
<protein>
    <submittedName>
        <fullName evidence="1">Uncharacterized protein</fullName>
    </submittedName>
</protein>
<dbReference type="EMBL" id="SNZE01000036">
    <property type="protein sequence ID" value="TDR27866.1"/>
    <property type="molecule type" value="Genomic_DNA"/>
</dbReference>
<evidence type="ECO:0000313" key="2">
    <source>
        <dbReference type="Proteomes" id="UP000294480"/>
    </source>
</evidence>
<comment type="caution">
    <text evidence="1">The sequence shown here is derived from an EMBL/GenBank/DDBJ whole genome shotgun (WGS) entry which is preliminary data.</text>
</comment>
<accession>A0A4V3DJF4</accession>
<organism evidence="1 2">
    <name type="scientific">Hydromonas duriensis</name>
    <dbReference type="NCBI Taxonomy" id="1527608"/>
    <lineage>
        <taxon>Bacteria</taxon>
        <taxon>Pseudomonadati</taxon>
        <taxon>Pseudomonadota</taxon>
        <taxon>Betaproteobacteria</taxon>
        <taxon>Burkholderiales</taxon>
        <taxon>Burkholderiaceae</taxon>
        <taxon>Hydromonas</taxon>
    </lineage>
</organism>
<dbReference type="AlphaFoldDB" id="A0A4V3DJF4"/>
<name>A0A4V3DJF4_9BURK</name>
<evidence type="ECO:0000313" key="1">
    <source>
        <dbReference type="EMBL" id="TDR27866.1"/>
    </source>
</evidence>
<gene>
    <name evidence="1" type="ORF">DFR44_1369</name>
</gene>
<sequence length="48" mass="5171">MSGVSQTLPLGYAELLSDIKLTRALPENLGSSLPSIEQIERELQGDEA</sequence>
<reference evidence="1 2" key="1">
    <citation type="submission" date="2019-03" db="EMBL/GenBank/DDBJ databases">
        <title>Genomic Encyclopedia of Type Strains, Phase IV (KMG-IV): sequencing the most valuable type-strain genomes for metagenomic binning, comparative biology and taxonomic classification.</title>
        <authorList>
            <person name="Goeker M."/>
        </authorList>
    </citation>
    <scope>NUCLEOTIDE SEQUENCE [LARGE SCALE GENOMIC DNA]</scope>
    <source>
        <strain evidence="1 2">DSM 102852</strain>
    </source>
</reference>
<keyword evidence="2" id="KW-1185">Reference proteome</keyword>
<proteinExistence type="predicted"/>